<feature type="compositionally biased region" description="Acidic residues" evidence="6">
    <location>
        <begin position="2266"/>
        <end position="2289"/>
    </location>
</feature>
<evidence type="ECO:0000256" key="6">
    <source>
        <dbReference type="SAM" id="MobiDB-lite"/>
    </source>
</evidence>
<feature type="region of interest" description="Disordered" evidence="6">
    <location>
        <begin position="449"/>
        <end position="469"/>
    </location>
</feature>
<keyword evidence="1 5" id="KW-0547">Nucleotide-binding</keyword>
<dbReference type="InterPro" id="IPR002882">
    <property type="entry name" value="CofD"/>
</dbReference>
<proteinExistence type="predicted"/>
<dbReference type="GO" id="GO:0043743">
    <property type="term" value="F:LPPG:FO 2-phospho-L-lactate transferase activity"/>
    <property type="evidence" value="ECO:0007669"/>
    <property type="project" value="InterPro"/>
</dbReference>
<dbReference type="SUPFAM" id="SSF52540">
    <property type="entry name" value="P-loop containing nucleoside triphosphate hydrolases"/>
    <property type="match status" value="1"/>
</dbReference>
<keyword evidence="9" id="KW-1185">Reference proteome</keyword>
<evidence type="ECO:0000259" key="7">
    <source>
        <dbReference type="PROSITE" id="PS51198"/>
    </source>
</evidence>
<dbReference type="InterPro" id="IPR027417">
    <property type="entry name" value="P-loop_NTPase"/>
</dbReference>
<dbReference type="PANTHER" id="PTHR21529:SF4">
    <property type="entry name" value="TPR AND ANKYRIN REPEAT-CONTAINING PROTEIN 1"/>
    <property type="match status" value="1"/>
</dbReference>
<reference evidence="8 9" key="1">
    <citation type="journal article" date="2014" name="PLoS Genet.">
        <title>Analysis of the Phlebiopsis gigantea genome, transcriptome and secretome provides insight into its pioneer colonization strategies of wood.</title>
        <authorList>
            <person name="Hori C."/>
            <person name="Ishida T."/>
            <person name="Igarashi K."/>
            <person name="Samejima M."/>
            <person name="Suzuki H."/>
            <person name="Master E."/>
            <person name="Ferreira P."/>
            <person name="Ruiz-Duenas F.J."/>
            <person name="Held B."/>
            <person name="Canessa P."/>
            <person name="Larrondo L.F."/>
            <person name="Schmoll M."/>
            <person name="Druzhinina I.S."/>
            <person name="Kubicek C.P."/>
            <person name="Gaskell J.A."/>
            <person name="Kersten P."/>
            <person name="St John F."/>
            <person name="Glasner J."/>
            <person name="Sabat G."/>
            <person name="Splinter BonDurant S."/>
            <person name="Syed K."/>
            <person name="Yadav J."/>
            <person name="Mgbeahuruike A.C."/>
            <person name="Kovalchuk A."/>
            <person name="Asiegbu F.O."/>
            <person name="Lackner G."/>
            <person name="Hoffmeister D."/>
            <person name="Rencoret J."/>
            <person name="Gutierrez A."/>
            <person name="Sun H."/>
            <person name="Lindquist E."/>
            <person name="Barry K."/>
            <person name="Riley R."/>
            <person name="Grigoriev I.V."/>
            <person name="Henrissat B."/>
            <person name="Kues U."/>
            <person name="Berka R.M."/>
            <person name="Martinez A.T."/>
            <person name="Covert S.F."/>
            <person name="Blanchette R.A."/>
            <person name="Cullen D."/>
        </authorList>
    </citation>
    <scope>NUCLEOTIDE SEQUENCE [LARGE SCALE GENOMIC DNA]</scope>
    <source>
        <strain evidence="8 9">11061_1 CR5-6</strain>
    </source>
</reference>
<evidence type="ECO:0000256" key="5">
    <source>
        <dbReference type="PROSITE-ProRule" id="PRU00560"/>
    </source>
</evidence>
<dbReference type="InterPro" id="IPR038136">
    <property type="entry name" value="CofD-like_dom_sf"/>
</dbReference>
<organism evidence="8 9">
    <name type="scientific">Phlebiopsis gigantea (strain 11061_1 CR5-6)</name>
    <name type="common">White-rot fungus</name>
    <name type="synonym">Peniophora gigantea</name>
    <dbReference type="NCBI Taxonomy" id="745531"/>
    <lineage>
        <taxon>Eukaryota</taxon>
        <taxon>Fungi</taxon>
        <taxon>Dikarya</taxon>
        <taxon>Basidiomycota</taxon>
        <taxon>Agaricomycotina</taxon>
        <taxon>Agaricomycetes</taxon>
        <taxon>Polyporales</taxon>
        <taxon>Phanerochaetaceae</taxon>
        <taxon>Phlebiopsis</taxon>
    </lineage>
</organism>
<dbReference type="Gene3D" id="3.40.50.10680">
    <property type="entry name" value="CofD-like domains"/>
    <property type="match status" value="1"/>
</dbReference>
<evidence type="ECO:0000313" key="8">
    <source>
        <dbReference type="EMBL" id="KIP04444.1"/>
    </source>
</evidence>
<accession>A0A0C3NHW8</accession>
<dbReference type="InterPro" id="IPR039904">
    <property type="entry name" value="TRANK1"/>
</dbReference>
<feature type="binding site" evidence="5">
    <location>
        <begin position="795"/>
        <end position="802"/>
    </location>
    <ligand>
        <name>ATP</name>
        <dbReference type="ChEBI" id="CHEBI:30616"/>
    </ligand>
</feature>
<dbReference type="OrthoDB" id="3156807at2759"/>
<evidence type="ECO:0000313" key="9">
    <source>
        <dbReference type="Proteomes" id="UP000053257"/>
    </source>
</evidence>
<sequence length="2506" mass="283118">MSLTPNNQPECSSPGSSIFDLPTTTDVNLTPTPRAEHITESQSSIGNYFLSAAQEFFRSLPSAIFLFSSITNSQATILPVIVTNHTVTIAAELDDGTRLVGQCEISHPVRRSPSDPTISITGDAQDEEDEDPLSPIDDMRGSGKKSNVFFEASAKDDGGTYERLRARIHRLYYINTYGTEIHPSPNAEFIQHLGQKEVLVYSCGSLWTSIIPCLALRGVADGIARSKSLKAKILLLNSQNDRETDGYSAVDYVKTIVRTLNITYTRPYPGLSVHSAWGLGATTTYPTSAFITHLVYLEGCLVDVDVHALTAMGVKCIEVKGHAKRSEVPKFNASSMVRELMSRSHLFEFIFSVLPQDQADSLVDAIMSNFPTDAKQFNTSLASCLLSSLSLYFWSLDYPFESHIGCYSSVSIIEPVLQALSNIDAFFDDSQTAEELVVVMEDEDSFFKKRQTQKHRKKNSRAQRPAMSVDPKPFNRLGIPVPVTRSEALRQVDRILQEQACVLRQHFETLRKPELVSRIRDAYIPTRSADDDHLDASGDADKSVASVAVSELQSELPPAFPQIQPMKAAFHFDSVDGFGEWRILISSRADRNLREAKRGDQKLFGIILKKIRELSNGHFSDDNQKKLTGKDVGVPIFEAKMTRDTRLVYQVDCVREFETEIDRQVIRIFGIYTHAQLARGFWDAVGQHLAGKGKEYRKRCVYRKPPKNAGDNVFLPESFPPTGEPDVPEGPVELPNLRDEDREELHSLLVLQKFVDFSQALLNSILADQDVQHVFHMSPAEQAIVKHAGSCYVLGRSGTGKTTTMLFKMLGMERAWENVSSIVNGGISRPRQVFVTQSRVLAEKVEEYYKKLAQSHIAATRTEQESTELGAKKEKPEDRALVDQDEEELWRGSLPKKYSELGEEHFPMFITFDHLCRLLEEDFRADSKLEFTLASAESAENLADPTSVASDYMLQRRESFVSYGTFLQTYWPHLPQYLTKTLDPALVFAEVMGVIKGSEAALKSMDGFIDEDTYVSLSHRQQGTFANRRQAVYSLFLAYLRLKRENRHWDAADRTHAILRGLNVGIPGKKLDFIYIDEAQDNLLIDALVIRTLCKNPDGLFWAGDTAQTISVGSSFRFDDLKAFCYRLEEAQGCVTKQPEEFQLTVNYRSHGGIVGCAHSVVQLITRFWPHAIDSLAEEKGLVDGGKPVFFSGWDQDTVQYEQFLFGASGRQIEFGAQQCILVRDDNARSKLQEQMGDIGLILYVFTGISVFLTVDSSMRHRSTLYESKGLEFNDAGVLLYNFFEDSTVDVSQWRVILNALAGKKQIKCPTFDETRHSGVCRELKFLYVAITRARKNLWIADCSDKGESLRMFWTAYDLIKNCSAADEVPRLATSSTPEEWAATARTLFDNRRYLQARRCYERADLLRESGVAYAYYLREQARGTAKTRKTTDNARTTAFIAAAEAFLKSATQPSTRKESVAYHRNAAECFIEAGNERRAADAYLRAEEFTRSAKLYRKAGSFDEAVHVVQTYRQKIAEDDAEAILDVAKLHYVKGNLLDRATSLFESFDDALEFMEDYGFEIARASLLESSGRLSEAAELHLLEGRPIKAIQLFLQDQSDEAAYQRAQDCILSGLWQHMSFSVTPKDYEKSTLGLLLKFAKDIVTNPRGLLSDHVRDQLTMFQVISSGENSKLQELGERFVSSHHDTASGLLCLDRVFYGKPVQIQKVTASEAVPLLTGFLCYVRELQKVAFERQPTQEPALQQLFGFKPAEGTDNMFILPADTFLHRRRPGSHLSQNVDDHQPQTIHESELASLIQHALQDRLKRSVTDENYLCAKARSIFPCPTLAVFGACYSRDCSGAHWNGVTPDHVSEYNLRIRLIFQQILIYQTISSLENRRVLATQQRFWLTTLYHTLFPIHHKLGASSLLDLASIPESERAIQVTKDWIRDSIYNISPWKMEQREHFLSDIAELLTLAYTFDRTEAQQYVPRAKCIADNREWPPELMRGKKNFSQYIVHDLMHAADGSSDVAISAGVLFLHAVIEGQLVLDINVTCQLLEWICALFVSSQRLQQFGSFHDITLTRRWVLSLCQDRPLKPLDTQLLPIFLRPLRNLLIEVYSSSGRLGNYYLSYGRTGRIDNQIRNIFVARICRSLCLLGYNISDHKIRYDIHCTIMSIRQPSRTYSRIFFRYLRANGWEDQVKAFRNSAIEENSALDELIQLKDLSKVKEPPRPIRGVRFVQYHDPSDIIPVMNGAEAKGAPQPKSKLRAEAAPFVPTRLQAPDVSLDAEGEESSDDEDDAADNQPEEDAGIDHSVDPDAAARTVDAAHAEQVFSPPTEDEIHAAQLISSFYRRLRSRRQGKPKKGLPEARYRWFIACQDKSGEIDRPYRCMFLGPLPHALVIAEKLYNLALASRKQARMRMTIARDADLEKVKLEVDEAVKTVKATVALKDLLHPSSELHRRQSIEELKQQIIALEQLSAKAPANISQAWEWDLKTALKGIVQERAPPKKQPKPELVVDSDDDYHY</sequence>
<dbReference type="Proteomes" id="UP000053257">
    <property type="component" value="Unassembled WGS sequence"/>
</dbReference>
<evidence type="ECO:0000256" key="4">
    <source>
        <dbReference type="ARBA" id="ARBA00022840"/>
    </source>
</evidence>
<feature type="region of interest" description="Disordered" evidence="6">
    <location>
        <begin position="107"/>
        <end position="144"/>
    </location>
</feature>
<keyword evidence="2 5" id="KW-0378">Hydrolase</keyword>
<dbReference type="PROSITE" id="PS51198">
    <property type="entry name" value="UVRD_HELICASE_ATP_BIND"/>
    <property type="match status" value="1"/>
</dbReference>
<evidence type="ECO:0000256" key="1">
    <source>
        <dbReference type="ARBA" id="ARBA00022741"/>
    </source>
</evidence>
<keyword evidence="3 5" id="KW-0347">Helicase</keyword>
<dbReference type="PANTHER" id="PTHR21529">
    <property type="entry name" value="MAMMARY TURMOR VIRUS RECEPTOR HOMOLOG 1, 2 MTVR1, 2"/>
    <property type="match status" value="1"/>
</dbReference>
<dbReference type="SUPFAM" id="SSF142338">
    <property type="entry name" value="CofD-like"/>
    <property type="match status" value="1"/>
</dbReference>
<protein>
    <recommendedName>
        <fullName evidence="7">UvrD-like helicase ATP-binding domain-containing protein</fullName>
    </recommendedName>
</protein>
<dbReference type="Pfam" id="PF00580">
    <property type="entry name" value="UvrD-helicase"/>
    <property type="match status" value="1"/>
</dbReference>
<feature type="region of interest" description="Disordered" evidence="6">
    <location>
        <begin position="860"/>
        <end position="880"/>
    </location>
</feature>
<name>A0A0C3NHW8_PHLG1</name>
<feature type="region of interest" description="Disordered" evidence="6">
    <location>
        <begin position="2483"/>
        <end position="2506"/>
    </location>
</feature>
<feature type="compositionally biased region" description="Basic residues" evidence="6">
    <location>
        <begin position="449"/>
        <end position="461"/>
    </location>
</feature>
<dbReference type="STRING" id="745531.A0A0C3NHW8"/>
<dbReference type="Gene3D" id="3.40.50.300">
    <property type="entry name" value="P-loop containing nucleotide triphosphate hydrolases"/>
    <property type="match status" value="2"/>
</dbReference>
<evidence type="ECO:0000256" key="2">
    <source>
        <dbReference type="ARBA" id="ARBA00022801"/>
    </source>
</evidence>
<dbReference type="InterPro" id="IPR014016">
    <property type="entry name" value="UvrD-like_ATP-bd"/>
</dbReference>
<dbReference type="Pfam" id="PF01933">
    <property type="entry name" value="CofD"/>
    <property type="match status" value="1"/>
</dbReference>
<feature type="region of interest" description="Disordered" evidence="6">
    <location>
        <begin position="1"/>
        <end position="27"/>
    </location>
</feature>
<feature type="region of interest" description="Disordered" evidence="6">
    <location>
        <begin position="2252"/>
        <end position="2294"/>
    </location>
</feature>
<gene>
    <name evidence="8" type="ORF">PHLGIDRAFT_129505</name>
</gene>
<dbReference type="EMBL" id="KN840574">
    <property type="protein sequence ID" value="KIP04444.1"/>
    <property type="molecule type" value="Genomic_DNA"/>
</dbReference>
<dbReference type="HOGENOM" id="CLU_001378_0_0_1"/>
<dbReference type="InterPro" id="IPR011990">
    <property type="entry name" value="TPR-like_helical_dom_sf"/>
</dbReference>
<dbReference type="GO" id="GO:0005524">
    <property type="term" value="F:ATP binding"/>
    <property type="evidence" value="ECO:0007669"/>
    <property type="project" value="UniProtKB-UniRule"/>
</dbReference>
<feature type="domain" description="UvrD-like helicase ATP-binding" evidence="7">
    <location>
        <begin position="774"/>
        <end position="1151"/>
    </location>
</feature>
<feature type="compositionally biased region" description="Basic and acidic residues" evidence="6">
    <location>
        <begin position="870"/>
        <end position="880"/>
    </location>
</feature>
<evidence type="ECO:0000256" key="3">
    <source>
        <dbReference type="ARBA" id="ARBA00022806"/>
    </source>
</evidence>
<dbReference type="SUPFAM" id="SSF48452">
    <property type="entry name" value="TPR-like"/>
    <property type="match status" value="1"/>
</dbReference>
<dbReference type="GO" id="GO:0004386">
    <property type="term" value="F:helicase activity"/>
    <property type="evidence" value="ECO:0007669"/>
    <property type="project" value="UniProtKB-UniRule"/>
</dbReference>
<dbReference type="GO" id="GO:0016787">
    <property type="term" value="F:hydrolase activity"/>
    <property type="evidence" value="ECO:0007669"/>
    <property type="project" value="UniProtKB-UniRule"/>
</dbReference>
<keyword evidence="4 5" id="KW-0067">ATP-binding</keyword>